<evidence type="ECO:0000259" key="1">
    <source>
        <dbReference type="Pfam" id="PF12957"/>
    </source>
</evidence>
<gene>
    <name evidence="3" type="ORF">H8S62_03990</name>
</gene>
<feature type="domain" description="DpnD/PcfM-like C-terminal" evidence="2">
    <location>
        <begin position="5"/>
        <end position="47"/>
    </location>
</feature>
<feature type="domain" description="DUF3846" evidence="1">
    <location>
        <begin position="70"/>
        <end position="169"/>
    </location>
</feature>
<dbReference type="Pfam" id="PF12957">
    <property type="entry name" value="DUF3846"/>
    <property type="match status" value="1"/>
</dbReference>
<protein>
    <submittedName>
        <fullName evidence="3">DUF3846 domain-containing protein</fullName>
    </submittedName>
</protein>
<dbReference type="Pfam" id="PF14207">
    <property type="entry name" value="DpnD-PcfM"/>
    <property type="match status" value="1"/>
</dbReference>
<dbReference type="InterPro" id="IPR024559">
    <property type="entry name" value="DUF3846"/>
</dbReference>
<accession>A0A8J6JB46</accession>
<evidence type="ECO:0000313" key="4">
    <source>
        <dbReference type="Proteomes" id="UP000607645"/>
    </source>
</evidence>
<dbReference type="EMBL" id="JACOPQ010000002">
    <property type="protein sequence ID" value="MBC5736171.1"/>
    <property type="molecule type" value="Genomic_DNA"/>
</dbReference>
<sequence>MKEFDVTITETLKLTVSVEASSKEEAQQMVSDQWHAGDHILDADNFVEVEFESNDGKEISAEKAQDDTLEVLMVEPGQYPRVERIGSDLASLQKAVDGYIEAVYPYDDPVALICGEEAKLEGKPLNRALRDEDGDIYDIVAGKFFLCGLGDENFASLPKELQQKYEEKFRQPEAFLKMGSKIMAIPTEPAKAAGKGKTAPVTER</sequence>
<organism evidence="3 4">
    <name type="scientific">Lawsonibacter faecis</name>
    <dbReference type="NCBI Taxonomy" id="2763052"/>
    <lineage>
        <taxon>Bacteria</taxon>
        <taxon>Bacillati</taxon>
        <taxon>Bacillota</taxon>
        <taxon>Clostridia</taxon>
        <taxon>Eubacteriales</taxon>
        <taxon>Oscillospiraceae</taxon>
        <taxon>Lawsonibacter</taxon>
    </lineage>
</organism>
<dbReference type="InterPro" id="IPR025575">
    <property type="entry name" value="DpnD/PcfM_C"/>
</dbReference>
<dbReference type="Proteomes" id="UP000607645">
    <property type="component" value="Unassembled WGS sequence"/>
</dbReference>
<comment type="caution">
    <text evidence="3">The sequence shown here is derived from an EMBL/GenBank/DDBJ whole genome shotgun (WGS) entry which is preliminary data.</text>
</comment>
<keyword evidence="4" id="KW-1185">Reference proteome</keyword>
<evidence type="ECO:0000259" key="2">
    <source>
        <dbReference type="Pfam" id="PF14207"/>
    </source>
</evidence>
<name>A0A8J6JB46_9FIRM</name>
<reference evidence="3" key="1">
    <citation type="submission" date="2020-08" db="EMBL/GenBank/DDBJ databases">
        <title>Genome public.</title>
        <authorList>
            <person name="Liu C."/>
            <person name="Sun Q."/>
        </authorList>
    </citation>
    <scope>NUCLEOTIDE SEQUENCE</scope>
    <source>
        <strain evidence="3">NSJ-52</strain>
    </source>
</reference>
<dbReference type="RefSeq" id="WP_186918540.1">
    <property type="nucleotide sequence ID" value="NZ_JACOPQ010000002.1"/>
</dbReference>
<evidence type="ECO:0000313" key="3">
    <source>
        <dbReference type="EMBL" id="MBC5736171.1"/>
    </source>
</evidence>
<dbReference type="AlphaFoldDB" id="A0A8J6JB46"/>
<proteinExistence type="predicted"/>